<reference evidence="3" key="1">
    <citation type="submission" date="2009-09" db="EMBL/GenBank/DDBJ databases">
        <title>The complete genome of Nakamurella multipartita DSM 44233.</title>
        <authorList>
            <consortium name="US DOE Joint Genome Institute (JGI-PGF)"/>
            <person name="Lucas S."/>
            <person name="Copeland A."/>
            <person name="Lapidus A."/>
            <person name="Glavina del Rio T."/>
            <person name="Dalin E."/>
            <person name="Tice H."/>
            <person name="Bruce D."/>
            <person name="Goodwin L."/>
            <person name="Pitluck S."/>
            <person name="Kyrpides N."/>
            <person name="Mavromatis K."/>
            <person name="Ivanova N."/>
            <person name="Ovchinnikova G."/>
            <person name="Sims D."/>
            <person name="Meincke L."/>
            <person name="Brettin T."/>
            <person name="Detter J.C."/>
            <person name="Han C."/>
            <person name="Larimer F."/>
            <person name="Land M."/>
            <person name="Hauser L."/>
            <person name="Markowitz V."/>
            <person name="Cheng J.-F."/>
            <person name="Hugenholtz P."/>
            <person name="Woyke T."/>
            <person name="Wu D."/>
            <person name="Klenk H.-P."/>
            <person name="Eisen J.A."/>
        </authorList>
    </citation>
    <scope>NUCLEOTIDE SEQUENCE [LARGE SCALE GENOMIC DNA]</scope>
    <source>
        <strain evidence="3">ATCC 700099 / DSM 44233 / CIP 104796 / JCM 9543 / NBRC 105858 / Y-104</strain>
    </source>
</reference>
<feature type="transmembrane region" description="Helical" evidence="1">
    <location>
        <begin position="100"/>
        <end position="119"/>
    </location>
</feature>
<keyword evidence="3" id="KW-1185">Reference proteome</keyword>
<gene>
    <name evidence="2" type="ordered locus">Namu_3689</name>
</gene>
<feature type="transmembrane region" description="Helical" evidence="1">
    <location>
        <begin position="71"/>
        <end position="94"/>
    </location>
</feature>
<keyword evidence="1" id="KW-1133">Transmembrane helix</keyword>
<dbReference type="HOGENOM" id="CLU_2001414_0_0_11"/>
<accession>C8XFM3</accession>
<evidence type="ECO:0000256" key="1">
    <source>
        <dbReference type="SAM" id="Phobius"/>
    </source>
</evidence>
<protein>
    <submittedName>
        <fullName evidence="2">Uncharacterized protein</fullName>
    </submittedName>
</protein>
<dbReference type="Proteomes" id="UP000002218">
    <property type="component" value="Chromosome"/>
</dbReference>
<dbReference type="RefSeq" id="WP_015748840.1">
    <property type="nucleotide sequence ID" value="NC_013235.1"/>
</dbReference>
<keyword evidence="1" id="KW-0812">Transmembrane</keyword>
<dbReference type="KEGG" id="nml:Namu_3689"/>
<dbReference type="STRING" id="479431.Namu_3689"/>
<dbReference type="OrthoDB" id="5198262at2"/>
<proteinExistence type="predicted"/>
<evidence type="ECO:0000313" key="3">
    <source>
        <dbReference type="Proteomes" id="UP000002218"/>
    </source>
</evidence>
<dbReference type="InParanoid" id="C8XFM3"/>
<organism evidence="2 3">
    <name type="scientific">Nakamurella multipartita (strain ATCC 700099 / DSM 44233 / CIP 104796 / JCM 9543 / NBRC 105858 / Y-104)</name>
    <name type="common">Microsphaera multipartita</name>
    <dbReference type="NCBI Taxonomy" id="479431"/>
    <lineage>
        <taxon>Bacteria</taxon>
        <taxon>Bacillati</taxon>
        <taxon>Actinomycetota</taxon>
        <taxon>Actinomycetes</taxon>
        <taxon>Nakamurellales</taxon>
        <taxon>Nakamurellaceae</taxon>
        <taxon>Nakamurella</taxon>
    </lineage>
</organism>
<dbReference type="AlphaFoldDB" id="C8XFM3"/>
<keyword evidence="1" id="KW-0472">Membrane</keyword>
<evidence type="ECO:0000313" key="2">
    <source>
        <dbReference type="EMBL" id="ACV80000.1"/>
    </source>
</evidence>
<dbReference type="eggNOG" id="ENOG502ZHM1">
    <property type="taxonomic scope" value="Bacteria"/>
</dbReference>
<sequence length="124" mass="12576" precursor="true">MTTPGRATPRRAARTWATVTAAAGAVTVFRPQAVARLVSGTGPTPDTPVVRILGGRQLLQGTAVMIRPTQALVTGAAVVDVLHATSMIAAALIWPRYRRAALGSAAVAGASAAAGALVLRGARR</sequence>
<name>C8XFM3_NAKMY</name>
<dbReference type="EMBL" id="CP001737">
    <property type="protein sequence ID" value="ACV80000.1"/>
    <property type="molecule type" value="Genomic_DNA"/>
</dbReference>
<reference evidence="2 3" key="2">
    <citation type="journal article" date="2010" name="Stand. Genomic Sci.">
        <title>Complete genome sequence of Nakamurella multipartita type strain (Y-104).</title>
        <authorList>
            <person name="Tice H."/>
            <person name="Mayilraj S."/>
            <person name="Sims D."/>
            <person name="Lapidus A."/>
            <person name="Nolan M."/>
            <person name="Lucas S."/>
            <person name="Glavina Del Rio T."/>
            <person name="Copeland A."/>
            <person name="Cheng J.F."/>
            <person name="Meincke L."/>
            <person name="Bruce D."/>
            <person name="Goodwin L."/>
            <person name="Pitluck S."/>
            <person name="Ivanova N."/>
            <person name="Mavromatis K."/>
            <person name="Ovchinnikova G."/>
            <person name="Pati A."/>
            <person name="Chen A."/>
            <person name="Palaniappan K."/>
            <person name="Land M."/>
            <person name="Hauser L."/>
            <person name="Chang Y.J."/>
            <person name="Jeffries C.D."/>
            <person name="Detter J.C."/>
            <person name="Brettin T."/>
            <person name="Rohde M."/>
            <person name="Goker M."/>
            <person name="Bristow J."/>
            <person name="Eisen J.A."/>
            <person name="Markowitz V."/>
            <person name="Hugenholtz P."/>
            <person name="Kyrpides N.C."/>
            <person name="Klenk H.P."/>
            <person name="Chen F."/>
        </authorList>
    </citation>
    <scope>NUCLEOTIDE SEQUENCE [LARGE SCALE GENOMIC DNA]</scope>
    <source>
        <strain evidence="3">ATCC 700099 / DSM 44233 / CIP 104796 / JCM 9543 / NBRC 105858 / Y-104</strain>
    </source>
</reference>